<dbReference type="SUPFAM" id="SSF56219">
    <property type="entry name" value="DNase I-like"/>
    <property type="match status" value="1"/>
</dbReference>
<dbReference type="AlphaFoldDB" id="A0A6J8B7Q4"/>
<evidence type="ECO:0000313" key="3">
    <source>
        <dbReference type="Proteomes" id="UP000507470"/>
    </source>
</evidence>
<organism evidence="2 3">
    <name type="scientific">Mytilus coruscus</name>
    <name type="common">Sea mussel</name>
    <dbReference type="NCBI Taxonomy" id="42192"/>
    <lineage>
        <taxon>Eukaryota</taxon>
        <taxon>Metazoa</taxon>
        <taxon>Spiralia</taxon>
        <taxon>Lophotrochozoa</taxon>
        <taxon>Mollusca</taxon>
        <taxon>Bivalvia</taxon>
        <taxon>Autobranchia</taxon>
        <taxon>Pteriomorphia</taxon>
        <taxon>Mytilida</taxon>
        <taxon>Mytiloidea</taxon>
        <taxon>Mytilidae</taxon>
        <taxon>Mytilinae</taxon>
        <taxon>Mytilus</taxon>
    </lineage>
</organism>
<dbReference type="GO" id="GO:0061343">
    <property type="term" value="P:cell adhesion involved in heart morphogenesis"/>
    <property type="evidence" value="ECO:0007669"/>
    <property type="project" value="TreeGrafter"/>
</dbReference>
<sequence length="199" mass="22980">MRKFEDKLSDEEVQDLTNQTRTDVDGKIRYEDTTFDSPVPSRNLKPVHSSTPDNSTKHKSKEQNYLRMLNVKFPSIKTKQGQLHNLLDSTKPDIIFGIETWLDSRIKDSQIFPPGYNIFRNDRNLNGEGVLIAVQDNLISSPVPELHTDCEIVWCKLELVGHKAIYLTSYYNPKTFNEEGYIQVERSIDRAISIKTHLL</sequence>
<keyword evidence="3" id="KW-1185">Reference proteome</keyword>
<feature type="compositionally biased region" description="Basic and acidic residues" evidence="1">
    <location>
        <begin position="22"/>
        <end position="32"/>
    </location>
</feature>
<feature type="region of interest" description="Disordered" evidence="1">
    <location>
        <begin position="1"/>
        <end position="61"/>
    </location>
</feature>
<proteinExistence type="predicted"/>
<dbReference type="PANTHER" id="PTHR33395:SF22">
    <property type="entry name" value="REVERSE TRANSCRIPTASE DOMAIN-CONTAINING PROTEIN"/>
    <property type="match status" value="1"/>
</dbReference>
<dbReference type="InterPro" id="IPR036691">
    <property type="entry name" value="Endo/exonu/phosph_ase_sf"/>
</dbReference>
<dbReference type="Proteomes" id="UP000507470">
    <property type="component" value="Unassembled WGS sequence"/>
</dbReference>
<protein>
    <recommendedName>
        <fullName evidence="4">Endonuclease/exonuclease/phosphatase domain-containing protein</fullName>
    </recommendedName>
</protein>
<dbReference type="PANTHER" id="PTHR33395">
    <property type="entry name" value="TRANSCRIPTASE, PUTATIVE-RELATED-RELATED"/>
    <property type="match status" value="1"/>
</dbReference>
<reference evidence="2 3" key="1">
    <citation type="submission" date="2020-06" db="EMBL/GenBank/DDBJ databases">
        <authorList>
            <person name="Li R."/>
            <person name="Bekaert M."/>
        </authorList>
    </citation>
    <scope>NUCLEOTIDE SEQUENCE [LARGE SCALE GENOMIC DNA]</scope>
    <source>
        <strain evidence="3">wild</strain>
    </source>
</reference>
<dbReference type="Gene3D" id="3.60.10.10">
    <property type="entry name" value="Endonuclease/exonuclease/phosphatase"/>
    <property type="match status" value="1"/>
</dbReference>
<dbReference type="OrthoDB" id="5989495at2759"/>
<dbReference type="GO" id="GO:0007508">
    <property type="term" value="P:larval heart development"/>
    <property type="evidence" value="ECO:0007669"/>
    <property type="project" value="TreeGrafter"/>
</dbReference>
<name>A0A6J8B7Q4_MYTCO</name>
<evidence type="ECO:0000256" key="1">
    <source>
        <dbReference type="SAM" id="MobiDB-lite"/>
    </source>
</evidence>
<gene>
    <name evidence="2" type="ORF">MCOR_15138</name>
</gene>
<dbReference type="EMBL" id="CACVKT020002619">
    <property type="protein sequence ID" value="CAC5379034.1"/>
    <property type="molecule type" value="Genomic_DNA"/>
</dbReference>
<evidence type="ECO:0008006" key="4">
    <source>
        <dbReference type="Google" id="ProtNLM"/>
    </source>
</evidence>
<dbReference type="GO" id="GO:0031012">
    <property type="term" value="C:extracellular matrix"/>
    <property type="evidence" value="ECO:0007669"/>
    <property type="project" value="TreeGrafter"/>
</dbReference>
<evidence type="ECO:0000313" key="2">
    <source>
        <dbReference type="EMBL" id="CAC5379034.1"/>
    </source>
</evidence>
<accession>A0A6J8B7Q4</accession>